<dbReference type="InterPro" id="IPR035704">
    <property type="entry name" value="SNX8/Mvp1_PX"/>
</dbReference>
<dbReference type="Pfam" id="PF19566">
    <property type="entry name" value="Snx8_BAR_dom"/>
    <property type="match status" value="1"/>
</dbReference>
<evidence type="ECO:0000256" key="7">
    <source>
        <dbReference type="ARBA" id="ARBA00022927"/>
    </source>
</evidence>
<dbReference type="PANTHER" id="PTHR47554">
    <property type="entry name" value="SORTING NEXIN MVP1"/>
    <property type="match status" value="1"/>
</dbReference>
<dbReference type="PROSITE" id="PS50195">
    <property type="entry name" value="PX"/>
    <property type="match status" value="1"/>
</dbReference>
<comment type="similarity">
    <text evidence="3">Belongs to the sorting nexin family.</text>
</comment>
<evidence type="ECO:0000256" key="9">
    <source>
        <dbReference type="ARBA" id="ARBA00072009"/>
    </source>
</evidence>
<keyword evidence="7" id="KW-0653">Protein transport</keyword>
<feature type="domain" description="PX" evidence="10">
    <location>
        <begin position="252"/>
        <end position="371"/>
    </location>
</feature>
<dbReference type="InterPro" id="IPR036871">
    <property type="entry name" value="PX_dom_sf"/>
</dbReference>
<dbReference type="PANTHER" id="PTHR47554:SF1">
    <property type="entry name" value="SORTING NEXIN MVP1"/>
    <property type="match status" value="1"/>
</dbReference>
<dbReference type="GO" id="GO:0005768">
    <property type="term" value="C:endosome"/>
    <property type="evidence" value="ECO:0007669"/>
    <property type="project" value="TreeGrafter"/>
</dbReference>
<dbReference type="GO" id="GO:0032266">
    <property type="term" value="F:phosphatidylinositol-3-phosphate binding"/>
    <property type="evidence" value="ECO:0007669"/>
    <property type="project" value="TreeGrafter"/>
</dbReference>
<dbReference type="Pfam" id="PF00787">
    <property type="entry name" value="PX"/>
    <property type="match status" value="1"/>
</dbReference>
<dbReference type="FunFam" id="3.30.1520.10:FF:000042">
    <property type="entry name" value="Sorting nexin mvp1"/>
    <property type="match status" value="1"/>
</dbReference>
<reference evidence="11 12" key="1">
    <citation type="submission" date="2016-10" db="EMBL/GenBank/DDBJ databases">
        <authorList>
            <person name="de Groot N.N."/>
        </authorList>
    </citation>
    <scope>NUCLEOTIDE SEQUENCE [LARGE SCALE GENOMIC DNA]</scope>
    <source>
        <strain evidence="11 12">CBS 141442</strain>
    </source>
</reference>
<dbReference type="GO" id="GO:0016020">
    <property type="term" value="C:membrane"/>
    <property type="evidence" value="ECO:0007669"/>
    <property type="project" value="UniProtKB-SubCell"/>
</dbReference>
<dbReference type="GO" id="GO:0006623">
    <property type="term" value="P:protein targeting to vacuole"/>
    <property type="evidence" value="ECO:0007669"/>
    <property type="project" value="TreeGrafter"/>
</dbReference>
<dbReference type="InterPro" id="IPR045734">
    <property type="entry name" value="Snx8_BAR_dom"/>
</dbReference>
<proteinExistence type="inferred from homology"/>
<dbReference type="InterPro" id="IPR028662">
    <property type="entry name" value="SNX8/Mvp1"/>
</dbReference>
<evidence type="ECO:0000313" key="11">
    <source>
        <dbReference type="EMBL" id="SGZ55467.1"/>
    </source>
</evidence>
<evidence type="ECO:0000313" key="12">
    <source>
        <dbReference type="Proteomes" id="UP000182334"/>
    </source>
</evidence>
<keyword evidence="6" id="KW-0963">Cytoplasm</keyword>
<evidence type="ECO:0000256" key="3">
    <source>
        <dbReference type="ARBA" id="ARBA00010883"/>
    </source>
</evidence>
<dbReference type="GO" id="GO:0042147">
    <property type="term" value="P:retrograde transport, endosome to Golgi"/>
    <property type="evidence" value="ECO:0007669"/>
    <property type="project" value="InterPro"/>
</dbReference>
<dbReference type="SUPFAM" id="SSF64268">
    <property type="entry name" value="PX domain"/>
    <property type="match status" value="1"/>
</dbReference>
<evidence type="ECO:0000259" key="10">
    <source>
        <dbReference type="PROSITE" id="PS50195"/>
    </source>
</evidence>
<dbReference type="Gene3D" id="3.30.1520.10">
    <property type="entry name" value="Phox-like domain"/>
    <property type="match status" value="1"/>
</dbReference>
<evidence type="ECO:0000256" key="4">
    <source>
        <dbReference type="ARBA" id="ARBA00014268"/>
    </source>
</evidence>
<dbReference type="Proteomes" id="UP000182334">
    <property type="component" value="Chromosome V"/>
</dbReference>
<organism evidence="11 12">
    <name type="scientific">Sungouiella intermedia</name>
    <dbReference type="NCBI Taxonomy" id="45354"/>
    <lineage>
        <taxon>Eukaryota</taxon>
        <taxon>Fungi</taxon>
        <taxon>Dikarya</taxon>
        <taxon>Ascomycota</taxon>
        <taxon>Saccharomycotina</taxon>
        <taxon>Pichiomycetes</taxon>
        <taxon>Metschnikowiaceae</taxon>
        <taxon>Sungouiella</taxon>
    </lineage>
</organism>
<name>A0A1L0BW36_9ASCO</name>
<keyword evidence="12" id="KW-1185">Reference proteome</keyword>
<keyword evidence="8" id="KW-0472">Membrane</keyword>
<accession>A0A1L0BW36</accession>
<dbReference type="GO" id="GO:0005829">
    <property type="term" value="C:cytosol"/>
    <property type="evidence" value="ECO:0007669"/>
    <property type="project" value="GOC"/>
</dbReference>
<evidence type="ECO:0000256" key="5">
    <source>
        <dbReference type="ARBA" id="ARBA00022448"/>
    </source>
</evidence>
<keyword evidence="5" id="KW-0813">Transport</keyword>
<evidence type="ECO:0000256" key="1">
    <source>
        <dbReference type="ARBA" id="ARBA00004287"/>
    </source>
</evidence>
<evidence type="ECO:0000256" key="8">
    <source>
        <dbReference type="ARBA" id="ARBA00023136"/>
    </source>
</evidence>
<dbReference type="InterPro" id="IPR001683">
    <property type="entry name" value="PX_dom"/>
</dbReference>
<gene>
    <name evidence="11" type="ORF">SAMEA4029010_CIC11G00000004570</name>
</gene>
<dbReference type="OrthoDB" id="10064318at2759"/>
<dbReference type="STRING" id="45354.A0A1L0BW36"/>
<dbReference type="EMBL" id="LT635760">
    <property type="protein sequence ID" value="SGZ55467.1"/>
    <property type="molecule type" value="Genomic_DNA"/>
</dbReference>
<evidence type="ECO:0000256" key="2">
    <source>
        <dbReference type="ARBA" id="ARBA00004496"/>
    </source>
</evidence>
<dbReference type="SMART" id="SM00312">
    <property type="entry name" value="PX"/>
    <property type="match status" value="1"/>
</dbReference>
<dbReference type="AlphaFoldDB" id="A0A1L0BW36"/>
<sequence length="651" mass="74451">MNSIYGSDNLFENGWATGEDDQNGTNSRLQAFSSQYPSSSTYLTSLQLLRANETASPSVSVDISSRVPDQYWAIFEKLRPDVATVNELQSNLFQPLVSAGQLTAHQVSRIIDTLYDHNLLPATVENNFFQILGLLALELDVAGLGDYVTLQFKMNSGLPPLPPASVELLLLDSPSVPEPVDPLTSQLANTSISDDHDDREEDWGADGLLADHSALLIDPDTTSPESLHVNDYPYLSKYVGDIRDQFKPLVGLNNAIKIKEVPEKEGLLFKHINYAISHDLHLGMHGPSGIKKVIRRYSDFVWLLEFLLKKYPFRVIPGLPPKKFSVGASPDSQFLQRRRRGLHRFLNQLVKHPVLRQEPIVVTFLSVPTDLSSWRKQARVDYSLEFKGQKILTNFINSIWPSVGEEFLQNWKAAEVNIPKLIDTWTKLVMLVERYEKRQQQIACDNSKFVEMLSKFSANDDSLYPHKDTEHKVISAMNKDDTSSINDSLSFLSAFFNKTSTLLIDESYIINTTILEKFKNYLDYLYSLQELFDRSKKLSINSIPQLQQKIQENERKYESLSKDDVDIKGSELVKLRQAIINDKQEMFQQLNKDWLIKSCCFDEYIMFQETQFLISEAWTDWCKGRFKFQEKFAGLYDNLNNDVVPDMPLGR</sequence>
<comment type="subcellular location">
    <subcellularLocation>
        <location evidence="2">Cytoplasm</location>
    </subcellularLocation>
    <subcellularLocation>
        <location evidence="1">Membrane</location>
        <topology evidence="1">Peripheral membrane protein</topology>
        <orientation evidence="1">Cytoplasmic side</orientation>
    </subcellularLocation>
</comment>
<protein>
    <recommendedName>
        <fullName evidence="4">Sorting nexin MVP1</fullName>
    </recommendedName>
    <alternativeName>
        <fullName evidence="9">Sorting nexin mvp1</fullName>
    </alternativeName>
</protein>
<dbReference type="CDD" id="cd07597">
    <property type="entry name" value="BAR_SNX8"/>
    <property type="match status" value="1"/>
</dbReference>
<evidence type="ECO:0000256" key="6">
    <source>
        <dbReference type="ARBA" id="ARBA00022490"/>
    </source>
</evidence>
<dbReference type="CDD" id="cd06866">
    <property type="entry name" value="PX_SNX8_Mvp1p_like"/>
    <property type="match status" value="1"/>
</dbReference>